<proteinExistence type="inferred from homology"/>
<keyword evidence="11" id="KW-1185">Reference proteome</keyword>
<evidence type="ECO:0000256" key="4">
    <source>
        <dbReference type="ARBA" id="ARBA00022525"/>
    </source>
</evidence>
<sequence>MGRFYNVAFTLIIASFLCSPRAGTCHGDKGLGKQKQAVGRGGHGRSLRMSNFMGDDGHMWEDGEMDAQPKGGKKKGNVFSVLDYGAKGNGHSDDTKAFESAWAEACQVEGSTIEVPSGYVFLLQPISFSGPDCASNLIFQLDGEIKAIVSSELWSSTRLLQWIEFTKLQGITITGTGIIEGQGSAWWYDSPEYNPGAELASELHSSTKPTAVRFYGSTGVTVSGITIQNSPQTHLKFDDCTNVEVSGFTASSPGNSPNTDGIHLQNSRNVNIYSTDLQCGDDCISIQTGCSNVNIHNVRCGPGHGISIGGLGKDGSKACVSNITVRDVEIQNTLTGVRIKTWQGGSGSVQGIMFSNIQVSGVETPIVIDQFYCDKEHCRNDSSAVSVSAINYVNIKGTYTVKPVHFACSDSMPCSGVSLSNIELTSRKETEQPYCLNAYGELETITVPPVTCLRKGKVKPPVYGCLA</sequence>
<dbReference type="EMBL" id="OZ034819">
    <property type="protein sequence ID" value="CAL1391775.1"/>
    <property type="molecule type" value="Genomic_DNA"/>
</dbReference>
<evidence type="ECO:0000256" key="9">
    <source>
        <dbReference type="SAM" id="SignalP"/>
    </source>
</evidence>
<evidence type="ECO:0000256" key="3">
    <source>
        <dbReference type="ARBA" id="ARBA00022512"/>
    </source>
</evidence>
<dbReference type="GO" id="GO:0071555">
    <property type="term" value="P:cell wall organization"/>
    <property type="evidence" value="ECO:0007669"/>
    <property type="project" value="UniProtKB-KW"/>
</dbReference>
<keyword evidence="9" id="KW-0732">Signal</keyword>
<evidence type="ECO:0000313" key="11">
    <source>
        <dbReference type="Proteomes" id="UP001497516"/>
    </source>
</evidence>
<evidence type="ECO:0000256" key="1">
    <source>
        <dbReference type="ARBA" id="ARBA00004191"/>
    </source>
</evidence>
<evidence type="ECO:0000256" key="6">
    <source>
        <dbReference type="ARBA" id="ARBA00023295"/>
    </source>
</evidence>
<feature type="chain" id="PRO_5043483407" description="Polygalacturonase" evidence="9">
    <location>
        <begin position="26"/>
        <end position="467"/>
    </location>
</feature>
<dbReference type="InterPro" id="IPR000743">
    <property type="entry name" value="Glyco_hydro_28"/>
</dbReference>
<evidence type="ECO:0008006" key="12">
    <source>
        <dbReference type="Google" id="ProtNLM"/>
    </source>
</evidence>
<evidence type="ECO:0000313" key="10">
    <source>
        <dbReference type="EMBL" id="CAL1391775.1"/>
    </source>
</evidence>
<dbReference type="Proteomes" id="UP001497516">
    <property type="component" value="Chromosome 6"/>
</dbReference>
<dbReference type="GO" id="GO:0004650">
    <property type="term" value="F:polygalacturonase activity"/>
    <property type="evidence" value="ECO:0007669"/>
    <property type="project" value="InterPro"/>
</dbReference>
<keyword evidence="4" id="KW-0964">Secreted</keyword>
<protein>
    <recommendedName>
        <fullName evidence="12">Polygalacturonase</fullName>
    </recommendedName>
</protein>
<dbReference type="GO" id="GO:0005975">
    <property type="term" value="P:carbohydrate metabolic process"/>
    <property type="evidence" value="ECO:0007669"/>
    <property type="project" value="InterPro"/>
</dbReference>
<dbReference type="SUPFAM" id="SSF51126">
    <property type="entry name" value="Pectin lyase-like"/>
    <property type="match status" value="1"/>
</dbReference>
<keyword evidence="3" id="KW-0134">Cell wall</keyword>
<keyword evidence="5 8" id="KW-0378">Hydrolase</keyword>
<evidence type="ECO:0000256" key="7">
    <source>
        <dbReference type="ARBA" id="ARBA00023316"/>
    </source>
</evidence>
<comment type="subcellular location">
    <subcellularLocation>
        <location evidence="1">Secreted</location>
        <location evidence="1">Cell wall</location>
    </subcellularLocation>
</comment>
<gene>
    <name evidence="10" type="ORF">LTRI10_LOCUS32466</name>
</gene>
<name>A0AAV2F2H4_9ROSI</name>
<dbReference type="InterPro" id="IPR011050">
    <property type="entry name" value="Pectin_lyase_fold/virulence"/>
</dbReference>
<dbReference type="Gene3D" id="2.160.20.10">
    <property type="entry name" value="Single-stranded right-handed beta-helix, Pectin lyase-like"/>
    <property type="match status" value="1"/>
</dbReference>
<dbReference type="InterPro" id="IPR006626">
    <property type="entry name" value="PbH1"/>
</dbReference>
<comment type="similarity">
    <text evidence="2 8">Belongs to the glycosyl hydrolase 28 family.</text>
</comment>
<organism evidence="10 11">
    <name type="scientific">Linum trigynum</name>
    <dbReference type="NCBI Taxonomy" id="586398"/>
    <lineage>
        <taxon>Eukaryota</taxon>
        <taxon>Viridiplantae</taxon>
        <taxon>Streptophyta</taxon>
        <taxon>Embryophyta</taxon>
        <taxon>Tracheophyta</taxon>
        <taxon>Spermatophyta</taxon>
        <taxon>Magnoliopsida</taxon>
        <taxon>eudicotyledons</taxon>
        <taxon>Gunneridae</taxon>
        <taxon>Pentapetalae</taxon>
        <taxon>rosids</taxon>
        <taxon>fabids</taxon>
        <taxon>Malpighiales</taxon>
        <taxon>Linaceae</taxon>
        <taxon>Linum</taxon>
    </lineage>
</organism>
<dbReference type="PANTHER" id="PTHR31375">
    <property type="match status" value="1"/>
</dbReference>
<evidence type="ECO:0000256" key="5">
    <source>
        <dbReference type="ARBA" id="ARBA00022801"/>
    </source>
</evidence>
<evidence type="ECO:0000256" key="2">
    <source>
        <dbReference type="ARBA" id="ARBA00008834"/>
    </source>
</evidence>
<dbReference type="Pfam" id="PF00295">
    <property type="entry name" value="Glyco_hydro_28"/>
    <property type="match status" value="1"/>
</dbReference>
<evidence type="ECO:0000256" key="8">
    <source>
        <dbReference type="RuleBase" id="RU361169"/>
    </source>
</evidence>
<accession>A0AAV2F2H4</accession>
<dbReference type="AlphaFoldDB" id="A0AAV2F2H4"/>
<feature type="signal peptide" evidence="9">
    <location>
        <begin position="1"/>
        <end position="25"/>
    </location>
</feature>
<dbReference type="SMART" id="SM00710">
    <property type="entry name" value="PbH1"/>
    <property type="match status" value="5"/>
</dbReference>
<keyword evidence="7" id="KW-0961">Cell wall biogenesis/degradation</keyword>
<reference evidence="10 11" key="1">
    <citation type="submission" date="2024-04" db="EMBL/GenBank/DDBJ databases">
        <authorList>
            <person name="Fracassetti M."/>
        </authorList>
    </citation>
    <scope>NUCLEOTIDE SEQUENCE [LARGE SCALE GENOMIC DNA]</scope>
</reference>
<dbReference type="InterPro" id="IPR012334">
    <property type="entry name" value="Pectin_lyas_fold"/>
</dbReference>
<keyword evidence="6 8" id="KW-0326">Glycosidase</keyword>